<dbReference type="PANTHER" id="PTHR24067">
    <property type="entry name" value="UBIQUITIN-CONJUGATING ENZYME E2"/>
    <property type="match status" value="1"/>
</dbReference>
<evidence type="ECO:0000313" key="3">
    <source>
        <dbReference type="EMBL" id="KHN70438.1"/>
    </source>
</evidence>
<dbReference type="SUPFAM" id="SSF54495">
    <property type="entry name" value="UBC-like"/>
    <property type="match status" value="1"/>
</dbReference>
<evidence type="ECO:0000313" key="4">
    <source>
        <dbReference type="Proteomes" id="UP000031056"/>
    </source>
</evidence>
<dbReference type="Pfam" id="PF00179">
    <property type="entry name" value="UQ_con"/>
    <property type="match status" value="1"/>
</dbReference>
<protein>
    <submittedName>
        <fullName evidence="3">Ubiquitin-conjugating enzyme E2</fullName>
    </submittedName>
</protein>
<dbReference type="AlphaFoldDB" id="A0A0B2UM56"/>
<keyword evidence="1" id="KW-0833">Ubl conjugation pathway</keyword>
<dbReference type="Gene3D" id="3.10.110.10">
    <property type="entry name" value="Ubiquitin Conjugating Enzyme"/>
    <property type="match status" value="1"/>
</dbReference>
<dbReference type="InterPro" id="IPR050113">
    <property type="entry name" value="Ub_conjugating_enzyme"/>
</dbReference>
<sequence>MLSPGAYKRLLKEEEMLEKSADDEGKLFKAYPSVHKREKNYKAWDIYFTLGGDSLYSGRIVKAQMEFPDCYPLQPPKLTFVSRMFHPNIYENGQMCISILEEDIPDPTGYGDSKDKWAPVQNIRTILLSIVIILNEPNRSSPANVEASVMSRDHPDDYAKKVIKIAREEHQKLLISDQRAKEISLKMEVDDQDEQ</sequence>
<dbReference type="GeneID" id="26260934"/>
<dbReference type="OrthoDB" id="19692at2759"/>
<feature type="domain" description="UBC core" evidence="2">
    <location>
        <begin position="5"/>
        <end position="171"/>
    </location>
</feature>
<evidence type="ECO:0000256" key="1">
    <source>
        <dbReference type="ARBA" id="ARBA00022786"/>
    </source>
</evidence>
<dbReference type="SMART" id="SM00212">
    <property type="entry name" value="UBCc"/>
    <property type="match status" value="1"/>
</dbReference>
<dbReference type="EMBL" id="JOKQ01000001">
    <property type="protein sequence ID" value="KHN70438.1"/>
    <property type="molecule type" value="Genomic_DNA"/>
</dbReference>
<reference evidence="3 4" key="1">
    <citation type="journal article" date="2014" name="MBio">
        <title>The Ordospora colligata genome; evolution of extreme reduction in microsporidia and host-to-parasite horizontal gene transfer.</title>
        <authorList>
            <person name="Pombert J.-F."/>
            <person name="Haag K.L."/>
            <person name="Beidas S."/>
            <person name="Ebert D."/>
            <person name="Keeling P.J."/>
        </authorList>
    </citation>
    <scope>NUCLEOTIDE SEQUENCE [LARGE SCALE GENOMIC DNA]</scope>
    <source>
        <strain evidence="3 4">OC4</strain>
    </source>
</reference>
<evidence type="ECO:0000259" key="2">
    <source>
        <dbReference type="PROSITE" id="PS50127"/>
    </source>
</evidence>
<accession>A0A0B2UM56</accession>
<dbReference type="InParanoid" id="A0A0B2UM56"/>
<dbReference type="HOGENOM" id="CLU_030988_10_1_1"/>
<dbReference type="Proteomes" id="UP000031056">
    <property type="component" value="Unassembled WGS sequence"/>
</dbReference>
<dbReference type="VEuPathDB" id="MicrosporidiaDB:M896_010910"/>
<dbReference type="PROSITE" id="PS50127">
    <property type="entry name" value="UBC_2"/>
    <property type="match status" value="1"/>
</dbReference>
<dbReference type="STRING" id="1354746.A0A0B2UM56"/>
<keyword evidence="4" id="KW-1185">Reference proteome</keyword>
<gene>
    <name evidence="3" type="ORF">M896_010910</name>
</gene>
<organism evidence="3 4">
    <name type="scientific">Ordospora colligata OC4</name>
    <dbReference type="NCBI Taxonomy" id="1354746"/>
    <lineage>
        <taxon>Eukaryota</taxon>
        <taxon>Fungi</taxon>
        <taxon>Fungi incertae sedis</taxon>
        <taxon>Microsporidia</taxon>
        <taxon>Ordosporidae</taxon>
        <taxon>Ordospora</taxon>
    </lineage>
</organism>
<dbReference type="InterPro" id="IPR016135">
    <property type="entry name" value="UBQ-conjugating_enzyme/RWD"/>
</dbReference>
<name>A0A0B2UM56_9MICR</name>
<dbReference type="InterPro" id="IPR000608">
    <property type="entry name" value="UBC"/>
</dbReference>
<comment type="caution">
    <text evidence="3">The sequence shown here is derived from an EMBL/GenBank/DDBJ whole genome shotgun (WGS) entry which is preliminary data.</text>
</comment>
<dbReference type="RefSeq" id="XP_014564480.1">
    <property type="nucleotide sequence ID" value="XM_014708994.1"/>
</dbReference>
<proteinExistence type="predicted"/>